<dbReference type="OrthoDB" id="9815825at2"/>
<organism evidence="4 5">
    <name type="scientific">Paenibacillus beijingensis</name>
    <dbReference type="NCBI Taxonomy" id="1126833"/>
    <lineage>
        <taxon>Bacteria</taxon>
        <taxon>Bacillati</taxon>
        <taxon>Bacillota</taxon>
        <taxon>Bacilli</taxon>
        <taxon>Bacillales</taxon>
        <taxon>Paenibacillaceae</taxon>
        <taxon>Paenibacillus</taxon>
    </lineage>
</organism>
<feature type="domain" description="Gfo/Idh/MocA-like oxidoreductase N-terminal" evidence="2">
    <location>
        <begin position="4"/>
        <end position="121"/>
    </location>
</feature>
<dbReference type="InterPro" id="IPR036291">
    <property type="entry name" value="NAD(P)-bd_dom_sf"/>
</dbReference>
<gene>
    <name evidence="4" type="ORF">VN24_14570</name>
</gene>
<dbReference type="EMBL" id="CP011058">
    <property type="protein sequence ID" value="AJY75562.1"/>
    <property type="molecule type" value="Genomic_DNA"/>
</dbReference>
<dbReference type="SUPFAM" id="SSF51735">
    <property type="entry name" value="NAD(P)-binding Rossmann-fold domains"/>
    <property type="match status" value="1"/>
</dbReference>
<reference evidence="4 5" key="1">
    <citation type="journal article" date="2015" name="J. Biotechnol.">
        <title>Complete genome sequence of Paenibacillus beijingensis 7188(T) (=DSM 24997(T)), a novel rhizobacterium from jujube garden soil.</title>
        <authorList>
            <person name="Kwak Y."/>
            <person name="Shin J.H."/>
        </authorList>
    </citation>
    <scope>NUCLEOTIDE SEQUENCE [LARGE SCALE GENOMIC DNA]</scope>
    <source>
        <strain evidence="4 5">DSM 24997</strain>
    </source>
</reference>
<name>A0A0D5NKM5_9BACL</name>
<keyword evidence="5" id="KW-1185">Reference proteome</keyword>
<accession>A0A0D5NKM5</accession>
<dbReference type="PANTHER" id="PTHR43377">
    <property type="entry name" value="BILIVERDIN REDUCTASE A"/>
    <property type="match status" value="1"/>
</dbReference>
<evidence type="ECO:0000259" key="2">
    <source>
        <dbReference type="Pfam" id="PF01408"/>
    </source>
</evidence>
<dbReference type="GO" id="GO:0000166">
    <property type="term" value="F:nucleotide binding"/>
    <property type="evidence" value="ECO:0007669"/>
    <property type="project" value="InterPro"/>
</dbReference>
<dbReference type="InterPro" id="IPR004104">
    <property type="entry name" value="Gfo/Idh/MocA-like_OxRdtase_C"/>
</dbReference>
<evidence type="ECO:0000259" key="3">
    <source>
        <dbReference type="Pfam" id="PF02894"/>
    </source>
</evidence>
<comment type="similarity">
    <text evidence="1">Belongs to the Gfo/Idh/MocA family.</text>
</comment>
<dbReference type="KEGG" id="pbj:VN24_14570"/>
<dbReference type="STRING" id="1126833.VN24_14570"/>
<evidence type="ECO:0000313" key="4">
    <source>
        <dbReference type="EMBL" id="AJY75562.1"/>
    </source>
</evidence>
<dbReference type="AlphaFoldDB" id="A0A0D5NKM5"/>
<dbReference type="InterPro" id="IPR000683">
    <property type="entry name" value="Gfo/Idh/MocA-like_OxRdtase_N"/>
</dbReference>
<proteinExistence type="inferred from homology"/>
<reference evidence="5" key="2">
    <citation type="submission" date="2015-03" db="EMBL/GenBank/DDBJ databases">
        <title>Genome sequence of Paenibacillus beijingensis strain DSM 24997T.</title>
        <authorList>
            <person name="Kwak Y."/>
            <person name="Shin J.-H."/>
        </authorList>
    </citation>
    <scope>NUCLEOTIDE SEQUENCE [LARGE SCALE GENOMIC DNA]</scope>
    <source>
        <strain evidence="5">DSM 24997</strain>
    </source>
</reference>
<dbReference type="PANTHER" id="PTHR43377:SF1">
    <property type="entry name" value="BILIVERDIN REDUCTASE A"/>
    <property type="match status" value="1"/>
</dbReference>
<protein>
    <submittedName>
        <fullName evidence="4">Dehydrogenase</fullName>
    </submittedName>
</protein>
<dbReference type="Proteomes" id="UP000032633">
    <property type="component" value="Chromosome"/>
</dbReference>
<dbReference type="InterPro" id="IPR051450">
    <property type="entry name" value="Gfo/Idh/MocA_Oxidoreductases"/>
</dbReference>
<dbReference type="Pfam" id="PF02894">
    <property type="entry name" value="GFO_IDH_MocA_C"/>
    <property type="match status" value="1"/>
</dbReference>
<dbReference type="RefSeq" id="WP_045670991.1">
    <property type="nucleotide sequence ID" value="NZ_CP011058.1"/>
</dbReference>
<dbReference type="Gene3D" id="3.30.360.10">
    <property type="entry name" value="Dihydrodipicolinate Reductase, domain 2"/>
    <property type="match status" value="1"/>
</dbReference>
<evidence type="ECO:0000256" key="1">
    <source>
        <dbReference type="ARBA" id="ARBA00010928"/>
    </source>
</evidence>
<feature type="domain" description="Gfo/Idh/MocA-like oxidoreductase C-terminal" evidence="3">
    <location>
        <begin position="133"/>
        <end position="326"/>
    </location>
</feature>
<dbReference type="Pfam" id="PF01408">
    <property type="entry name" value="GFO_IDH_MocA"/>
    <property type="match status" value="1"/>
</dbReference>
<dbReference type="Gene3D" id="3.40.50.720">
    <property type="entry name" value="NAD(P)-binding Rossmann-like Domain"/>
    <property type="match status" value="1"/>
</dbReference>
<dbReference type="PATRIC" id="fig|1126833.4.peg.3183"/>
<dbReference type="HOGENOM" id="CLU_023194_1_2_9"/>
<dbReference type="SUPFAM" id="SSF55347">
    <property type="entry name" value="Glyceraldehyde-3-phosphate dehydrogenase-like, C-terminal domain"/>
    <property type="match status" value="1"/>
</dbReference>
<evidence type="ECO:0000313" key="5">
    <source>
        <dbReference type="Proteomes" id="UP000032633"/>
    </source>
</evidence>
<sequence length="329" mass="35558">MLYVLVIGAGTMGRTHAEAYAAMEGVQLAGIADADLASAEKAARQFGTQEFGSYEEAAESLETIDVVDVCLPTFLHREFVLKAADDGKHVICEKPLAGSLDDARFMIDYCAAKGVRLFVGHVVRFFPEYEKAKRLMEESAIGEVAVAKASRTSGFPRAWNNWYADSSKSGGVLMDLSIHDFDYLRWCFGEVERVFAKSTPPSSSVEGGYALTTLTFRSGVIAHVEGSWSHQKFTTSFEFAGTDGIIDYNSAKDNPIVSFTRTKGEPAGGVPVPESPLLETPYYRELAHFMSCITTGAEPIVTAEDAYQALAISLAAIRSAETGEAVTPG</sequence>